<name>A0A6G1JU63_9PLEO</name>
<dbReference type="OrthoDB" id="62952at2759"/>
<protein>
    <submittedName>
        <fullName evidence="1">Uncharacterized protein</fullName>
    </submittedName>
</protein>
<proteinExistence type="predicted"/>
<evidence type="ECO:0000313" key="1">
    <source>
        <dbReference type="EMBL" id="KAF2704040.1"/>
    </source>
</evidence>
<dbReference type="Proteomes" id="UP000799428">
    <property type="component" value="Unassembled WGS sequence"/>
</dbReference>
<sequence>MSTMVAPPQNLQLQSPLMRLPAEIKHIIHGYCFEIDQTIVDPVVGSGARAEEPPLLSIPLLQTCRLVYHQADRRAMYSRNIFRFTTVDRARCFFASIGNTYSTCVQDIEIDARRLHGDHPGTSREWLNYLAWGHGTWAKILGSLHVDARGLKCLRINFESWPLIPIPRAELWDLLRAMLLKLEGLERIVVIGASKGLSMEKRDPWSPVHFVGGDDVGADDLVERMWRAVGESEHSKVIRWTRADGKLNLEVVTKAYLSKNLDDSWVGPSMRKRHTDKWPANGTCTWFAYQHRNSDLIEPTTKDINPSAAG</sequence>
<accession>A0A6G1JU63</accession>
<reference evidence="1" key="1">
    <citation type="journal article" date="2020" name="Stud. Mycol.">
        <title>101 Dothideomycetes genomes: a test case for predicting lifestyles and emergence of pathogens.</title>
        <authorList>
            <person name="Haridas S."/>
            <person name="Albert R."/>
            <person name="Binder M."/>
            <person name="Bloem J."/>
            <person name="Labutti K."/>
            <person name="Salamov A."/>
            <person name="Andreopoulos B."/>
            <person name="Baker S."/>
            <person name="Barry K."/>
            <person name="Bills G."/>
            <person name="Bluhm B."/>
            <person name="Cannon C."/>
            <person name="Castanera R."/>
            <person name="Culley D."/>
            <person name="Daum C."/>
            <person name="Ezra D."/>
            <person name="Gonzalez J."/>
            <person name="Henrissat B."/>
            <person name="Kuo A."/>
            <person name="Liang C."/>
            <person name="Lipzen A."/>
            <person name="Lutzoni F."/>
            <person name="Magnuson J."/>
            <person name="Mondo S."/>
            <person name="Nolan M."/>
            <person name="Ohm R."/>
            <person name="Pangilinan J."/>
            <person name="Park H.-J."/>
            <person name="Ramirez L."/>
            <person name="Alfaro M."/>
            <person name="Sun H."/>
            <person name="Tritt A."/>
            <person name="Yoshinaga Y."/>
            <person name="Zwiers L.-H."/>
            <person name="Turgeon B."/>
            <person name="Goodwin S."/>
            <person name="Spatafora J."/>
            <person name="Crous P."/>
            <person name="Grigoriev I."/>
        </authorList>
    </citation>
    <scope>NUCLEOTIDE SEQUENCE</scope>
    <source>
        <strain evidence="1">CBS 279.74</strain>
    </source>
</reference>
<dbReference type="InterPro" id="IPR038883">
    <property type="entry name" value="AN11006-like"/>
</dbReference>
<dbReference type="PANTHER" id="PTHR42085">
    <property type="entry name" value="F-BOX DOMAIN-CONTAINING PROTEIN"/>
    <property type="match status" value="1"/>
</dbReference>
<keyword evidence="2" id="KW-1185">Reference proteome</keyword>
<dbReference type="PANTHER" id="PTHR42085:SF1">
    <property type="entry name" value="F-BOX DOMAIN-CONTAINING PROTEIN"/>
    <property type="match status" value="1"/>
</dbReference>
<dbReference type="AlphaFoldDB" id="A0A6G1JU63"/>
<gene>
    <name evidence="1" type="ORF">K504DRAFT_169827</name>
</gene>
<dbReference type="EMBL" id="MU005784">
    <property type="protein sequence ID" value="KAF2704040.1"/>
    <property type="molecule type" value="Genomic_DNA"/>
</dbReference>
<evidence type="ECO:0000313" key="2">
    <source>
        <dbReference type="Proteomes" id="UP000799428"/>
    </source>
</evidence>
<organism evidence="1 2">
    <name type="scientific">Pleomassaria siparia CBS 279.74</name>
    <dbReference type="NCBI Taxonomy" id="1314801"/>
    <lineage>
        <taxon>Eukaryota</taxon>
        <taxon>Fungi</taxon>
        <taxon>Dikarya</taxon>
        <taxon>Ascomycota</taxon>
        <taxon>Pezizomycotina</taxon>
        <taxon>Dothideomycetes</taxon>
        <taxon>Pleosporomycetidae</taxon>
        <taxon>Pleosporales</taxon>
        <taxon>Pleomassariaceae</taxon>
        <taxon>Pleomassaria</taxon>
    </lineage>
</organism>